<evidence type="ECO:0000256" key="1">
    <source>
        <dbReference type="SAM" id="MobiDB-lite"/>
    </source>
</evidence>
<comment type="caution">
    <text evidence="2">The sequence shown here is derived from an EMBL/GenBank/DDBJ whole genome shotgun (WGS) entry which is preliminary data.</text>
</comment>
<protein>
    <submittedName>
        <fullName evidence="2">Uncharacterized protein</fullName>
    </submittedName>
</protein>
<dbReference type="EMBL" id="LGTL01000030">
    <property type="protein sequence ID" value="KPA74356.1"/>
    <property type="molecule type" value="Genomic_DNA"/>
</dbReference>
<feature type="region of interest" description="Disordered" evidence="1">
    <location>
        <begin position="173"/>
        <end position="199"/>
    </location>
</feature>
<dbReference type="Proteomes" id="UP000037923">
    <property type="component" value="Unassembled WGS sequence"/>
</dbReference>
<dbReference type="GeneID" id="26909619"/>
<evidence type="ECO:0000313" key="2">
    <source>
        <dbReference type="EMBL" id="KPA74356.1"/>
    </source>
</evidence>
<dbReference type="OrthoDB" id="267149at2759"/>
<proteinExistence type="predicted"/>
<gene>
    <name evidence="2" type="ORF">ABB37_09336</name>
</gene>
<reference evidence="2 3" key="1">
    <citation type="submission" date="2015-07" db="EMBL/GenBank/DDBJ databases">
        <title>High-quality genome of monoxenous trypanosomatid Leptomonas pyrrhocoris.</title>
        <authorList>
            <person name="Flegontov P."/>
            <person name="Butenko A."/>
            <person name="Firsov S."/>
            <person name="Vlcek C."/>
            <person name="Logacheva M.D."/>
            <person name="Field M."/>
            <person name="Filatov D."/>
            <person name="Flegontova O."/>
            <person name="Gerasimov E."/>
            <person name="Jackson A.P."/>
            <person name="Kelly S."/>
            <person name="Opperdoes F."/>
            <person name="O'Reilly A."/>
            <person name="Votypka J."/>
            <person name="Yurchenko V."/>
            <person name="Lukes J."/>
        </authorList>
    </citation>
    <scope>NUCLEOTIDE SEQUENCE [LARGE SCALE GENOMIC DNA]</scope>
    <source>
        <strain evidence="2">H10</strain>
    </source>
</reference>
<dbReference type="AlphaFoldDB" id="A0A0M9FRF9"/>
<dbReference type="RefSeq" id="XP_015652795.1">
    <property type="nucleotide sequence ID" value="XM_015808744.1"/>
</dbReference>
<accession>A0A0M9FRF9</accession>
<feature type="region of interest" description="Disordered" evidence="1">
    <location>
        <begin position="312"/>
        <end position="349"/>
    </location>
</feature>
<organism evidence="2 3">
    <name type="scientific">Leptomonas pyrrhocoris</name>
    <name type="common">Firebug parasite</name>
    <dbReference type="NCBI Taxonomy" id="157538"/>
    <lineage>
        <taxon>Eukaryota</taxon>
        <taxon>Discoba</taxon>
        <taxon>Euglenozoa</taxon>
        <taxon>Kinetoplastea</taxon>
        <taxon>Metakinetoplastina</taxon>
        <taxon>Trypanosomatida</taxon>
        <taxon>Trypanosomatidae</taxon>
        <taxon>Leishmaniinae</taxon>
        <taxon>Leptomonas</taxon>
    </lineage>
</organism>
<sequence length="683" mass="71748">MSMQLFSFGHPCEHQLHRACIGGSNCPLNGYPDTWCCSFIKGKINFKRDRPCEGPRCHWDFVHPSQSQFDEVTQVLEQSRPIAAKLDEAKDTDLLSFQINNPHIIDTVQCALHMMRYPPSTCARRVGQLLAYAAVLAGDQDVFVQLLKTMKKPVDGYILGAYAYLTQTKAGGGSAGGGDKGGANQKGNKKQSKKKDGKDDITATLANTMVELMNAALSLGGQLVDREDQHVLQAMLIKALSTYPKGDKRHQEMLEKAIAKFGHRKLDDEEEAAAKREAARREAAAAAAAAPLAPDFTNTTCLSGATSTATNTVTNANRGEASGAPAAAQEPPAAAAAAAATTTAPPMQSTTPTAIAITAATTAPAPTNSSETATTSAKEYANAAAAAVTTPTTASTEADAKALPPPAPAPSLSSAERRTPRETREEATAGATPKTAFSSAPGTPATAAVVIASTNLFNAPPLFSTSANTLPSPQQTLTQISPLATISTNAAAAPASAVAAVRPPSQPVAISTAANTAVFLAVPPGAQPPPLQQQQQQPCPSHIQAPAATGPIIGISKIFPTLRKYASRFDRLSLWTFPPTDSTAPDQYLCGGQLSVKSHLWGPTPLGEAAPQLPMDGVTQRLAKYIAETRRDESEAAARVAEHASLPVVSAGDAGRNTFTRFDSDDSYAFYKYSDDEDSDDDW</sequence>
<feature type="compositionally biased region" description="Basic and acidic residues" evidence="1">
    <location>
        <begin position="415"/>
        <end position="427"/>
    </location>
</feature>
<feature type="region of interest" description="Disordered" evidence="1">
    <location>
        <begin position="388"/>
        <end position="442"/>
    </location>
</feature>
<dbReference type="VEuPathDB" id="TriTrypDB:LpyrH10_30_0970"/>
<feature type="compositionally biased region" description="Low complexity" evidence="1">
    <location>
        <begin position="388"/>
        <end position="397"/>
    </location>
</feature>
<dbReference type="OMA" id="PRCHWDF"/>
<evidence type="ECO:0000313" key="3">
    <source>
        <dbReference type="Proteomes" id="UP000037923"/>
    </source>
</evidence>
<keyword evidence="3" id="KW-1185">Reference proteome</keyword>
<name>A0A0M9FRF9_LEPPY</name>